<dbReference type="EMBL" id="VSSQ01017798">
    <property type="protein sequence ID" value="MPM60425.1"/>
    <property type="molecule type" value="Genomic_DNA"/>
</dbReference>
<organism evidence="1">
    <name type="scientific">bioreactor metagenome</name>
    <dbReference type="NCBI Taxonomy" id="1076179"/>
    <lineage>
        <taxon>unclassified sequences</taxon>
        <taxon>metagenomes</taxon>
        <taxon>ecological metagenomes</taxon>
    </lineage>
</organism>
<accession>A0A645B4Q9</accession>
<sequence length="103" mass="10655">MAAVIRAAAYDALPGDVDRGDVKPLLLHDCLYTGRDGSEILVLPDRGFFQVKQQADGHGGICDQGTGGGVGNVAHITRYLPDLAGGVFVDIAAAVKRFADGCG</sequence>
<gene>
    <name evidence="1" type="ORF">SDC9_107276</name>
</gene>
<reference evidence="1" key="1">
    <citation type="submission" date="2019-08" db="EMBL/GenBank/DDBJ databases">
        <authorList>
            <person name="Kucharzyk K."/>
            <person name="Murdoch R.W."/>
            <person name="Higgins S."/>
            <person name="Loffler F."/>
        </authorList>
    </citation>
    <scope>NUCLEOTIDE SEQUENCE</scope>
</reference>
<protein>
    <submittedName>
        <fullName evidence="1">Uncharacterized protein</fullName>
    </submittedName>
</protein>
<proteinExistence type="predicted"/>
<evidence type="ECO:0000313" key="1">
    <source>
        <dbReference type="EMBL" id="MPM60425.1"/>
    </source>
</evidence>
<name>A0A645B4Q9_9ZZZZ</name>
<comment type="caution">
    <text evidence="1">The sequence shown here is derived from an EMBL/GenBank/DDBJ whole genome shotgun (WGS) entry which is preliminary data.</text>
</comment>
<dbReference type="AlphaFoldDB" id="A0A645B4Q9"/>